<keyword evidence="4" id="KW-1185">Reference proteome</keyword>
<dbReference type="SUPFAM" id="SSF52172">
    <property type="entry name" value="CheY-like"/>
    <property type="match status" value="1"/>
</dbReference>
<reference evidence="3 4" key="1">
    <citation type="submission" date="2019-08" db="EMBL/GenBank/DDBJ databases">
        <title>Amphibian skin-associated Pigmentiphaga: genome sequence and occurrence across geography and hosts.</title>
        <authorList>
            <person name="Bletz M.C."/>
            <person name="Bunk B."/>
            <person name="Sproeer C."/>
            <person name="Biwer P."/>
            <person name="Reiter S."/>
            <person name="Rabemananjara F.C.E."/>
            <person name="Schulz S."/>
            <person name="Overmann J."/>
            <person name="Vences M."/>
        </authorList>
    </citation>
    <scope>NUCLEOTIDE SEQUENCE [LARGE SCALE GENOMIC DNA]</scope>
    <source>
        <strain evidence="3 4">Mada1488</strain>
    </source>
</reference>
<gene>
    <name evidence="3" type="ORF">FXN63_06975</name>
</gene>
<evidence type="ECO:0000313" key="4">
    <source>
        <dbReference type="Proteomes" id="UP000325161"/>
    </source>
</evidence>
<dbReference type="Gene3D" id="3.40.50.2300">
    <property type="match status" value="1"/>
</dbReference>
<accession>A0A5C0AXP6</accession>
<dbReference type="RefSeq" id="WP_148813983.1">
    <property type="nucleotide sequence ID" value="NZ_CP043046.1"/>
</dbReference>
<dbReference type="Pfam" id="PF00072">
    <property type="entry name" value="Response_reg"/>
    <property type="match status" value="1"/>
</dbReference>
<proteinExistence type="predicted"/>
<dbReference type="KEGG" id="pacr:FXN63_06975"/>
<dbReference type="PROSITE" id="PS50110">
    <property type="entry name" value="RESPONSE_REGULATORY"/>
    <property type="match status" value="1"/>
</dbReference>
<dbReference type="InterPro" id="IPR001789">
    <property type="entry name" value="Sig_transdc_resp-reg_receiver"/>
</dbReference>
<feature type="domain" description="Response regulatory" evidence="2">
    <location>
        <begin position="26"/>
        <end position="142"/>
    </location>
</feature>
<dbReference type="OrthoDB" id="9179585at2"/>
<keyword evidence="1" id="KW-0597">Phosphoprotein</keyword>
<sequence>MQQFYEGEIVRSQRTNWPTQQHEHARVLIVEDDGEAREALHMLLTLQGFEVAVAADGAEGLRLASGFQPHLVLLDISMPLMDGFDVARMLRDMSFASRPRLVALTALTAPADIQHAFDAGFDEYCAKPVEPARIYSIVNRHADALGLKRHRRPPAN</sequence>
<dbReference type="SMART" id="SM00448">
    <property type="entry name" value="REC"/>
    <property type="match status" value="1"/>
</dbReference>
<dbReference type="InterPro" id="IPR052048">
    <property type="entry name" value="ST_Response_Regulator"/>
</dbReference>
<protein>
    <submittedName>
        <fullName evidence="3">Response regulator</fullName>
    </submittedName>
</protein>
<dbReference type="AlphaFoldDB" id="A0A5C0AXP6"/>
<dbReference type="Proteomes" id="UP000325161">
    <property type="component" value="Chromosome"/>
</dbReference>
<organism evidence="3 4">
    <name type="scientific">Pigmentiphaga aceris</name>
    <dbReference type="NCBI Taxonomy" id="1940612"/>
    <lineage>
        <taxon>Bacteria</taxon>
        <taxon>Pseudomonadati</taxon>
        <taxon>Pseudomonadota</taxon>
        <taxon>Betaproteobacteria</taxon>
        <taxon>Burkholderiales</taxon>
        <taxon>Alcaligenaceae</taxon>
        <taxon>Pigmentiphaga</taxon>
    </lineage>
</organism>
<name>A0A5C0AXP6_9BURK</name>
<dbReference type="PANTHER" id="PTHR43228:SF1">
    <property type="entry name" value="TWO-COMPONENT RESPONSE REGULATOR ARR22"/>
    <property type="match status" value="1"/>
</dbReference>
<dbReference type="GO" id="GO:0000160">
    <property type="term" value="P:phosphorelay signal transduction system"/>
    <property type="evidence" value="ECO:0007669"/>
    <property type="project" value="InterPro"/>
</dbReference>
<feature type="modified residue" description="4-aspartylphosphate" evidence="1">
    <location>
        <position position="75"/>
    </location>
</feature>
<evidence type="ECO:0000256" key="1">
    <source>
        <dbReference type="PROSITE-ProRule" id="PRU00169"/>
    </source>
</evidence>
<dbReference type="InterPro" id="IPR011006">
    <property type="entry name" value="CheY-like_superfamily"/>
</dbReference>
<dbReference type="EMBL" id="CP043046">
    <property type="protein sequence ID" value="QEI05610.1"/>
    <property type="molecule type" value="Genomic_DNA"/>
</dbReference>
<evidence type="ECO:0000259" key="2">
    <source>
        <dbReference type="PROSITE" id="PS50110"/>
    </source>
</evidence>
<evidence type="ECO:0000313" key="3">
    <source>
        <dbReference type="EMBL" id="QEI05610.1"/>
    </source>
</evidence>
<dbReference type="PANTHER" id="PTHR43228">
    <property type="entry name" value="TWO-COMPONENT RESPONSE REGULATOR"/>
    <property type="match status" value="1"/>
</dbReference>